<gene>
    <name evidence="6" type="ORF">ACFP3V_25090</name>
</gene>
<keyword evidence="7" id="KW-1185">Reference proteome</keyword>
<evidence type="ECO:0000313" key="6">
    <source>
        <dbReference type="EMBL" id="MFC5910479.1"/>
    </source>
</evidence>
<feature type="domain" description="Archease" evidence="5">
    <location>
        <begin position="20"/>
        <end position="151"/>
    </location>
</feature>
<name>A0ABW1G7E7_9ACTN</name>
<dbReference type="EMBL" id="JBHSQJ010000122">
    <property type="protein sequence ID" value="MFC5910479.1"/>
    <property type="molecule type" value="Genomic_DNA"/>
</dbReference>
<comment type="caution">
    <text evidence="6">The sequence shown here is derived from an EMBL/GenBank/DDBJ whole genome shotgun (WGS) entry which is preliminary data.</text>
</comment>
<keyword evidence="4" id="KW-0106">Calcium</keyword>
<sequence>MSGGGDEDQPADVRGRRGHRLLPHTADLRLQAWAEDREQCLAEAVMGVVGHFASTAGVRAASVVAVRLTGSGEELLAGLLDEVVFRLEVHGQVPVDVEVRTAAEGGVEARLAMAALADVEIVGAVPKGVSWHGLRIGPDGSGWSCLVTVDV</sequence>
<evidence type="ECO:0000256" key="2">
    <source>
        <dbReference type="ARBA" id="ARBA00022694"/>
    </source>
</evidence>
<dbReference type="InterPro" id="IPR036820">
    <property type="entry name" value="Archease_dom_sf"/>
</dbReference>
<evidence type="ECO:0000259" key="5">
    <source>
        <dbReference type="Pfam" id="PF01951"/>
    </source>
</evidence>
<comment type="similarity">
    <text evidence="1">Belongs to the archease family.</text>
</comment>
<dbReference type="SUPFAM" id="SSF69819">
    <property type="entry name" value="MTH1598-like"/>
    <property type="match status" value="1"/>
</dbReference>
<organism evidence="6 7">
    <name type="scientific">Streptacidiphilus monticola</name>
    <dbReference type="NCBI Taxonomy" id="2161674"/>
    <lineage>
        <taxon>Bacteria</taxon>
        <taxon>Bacillati</taxon>
        <taxon>Actinomycetota</taxon>
        <taxon>Actinomycetes</taxon>
        <taxon>Kitasatosporales</taxon>
        <taxon>Streptomycetaceae</taxon>
        <taxon>Streptacidiphilus</taxon>
    </lineage>
</organism>
<evidence type="ECO:0000256" key="1">
    <source>
        <dbReference type="ARBA" id="ARBA00007963"/>
    </source>
</evidence>
<reference evidence="7" key="1">
    <citation type="journal article" date="2019" name="Int. J. Syst. Evol. Microbiol.">
        <title>The Global Catalogue of Microorganisms (GCM) 10K type strain sequencing project: providing services to taxonomists for standard genome sequencing and annotation.</title>
        <authorList>
            <consortium name="The Broad Institute Genomics Platform"/>
            <consortium name="The Broad Institute Genome Sequencing Center for Infectious Disease"/>
            <person name="Wu L."/>
            <person name="Ma J."/>
        </authorList>
    </citation>
    <scope>NUCLEOTIDE SEQUENCE [LARGE SCALE GENOMIC DNA]</scope>
    <source>
        <strain evidence="7">JCM 4816</strain>
    </source>
</reference>
<keyword evidence="3" id="KW-0479">Metal-binding</keyword>
<dbReference type="RefSeq" id="WP_380587725.1">
    <property type="nucleotide sequence ID" value="NZ_JBHSQJ010000122.1"/>
</dbReference>
<evidence type="ECO:0000256" key="4">
    <source>
        <dbReference type="ARBA" id="ARBA00022837"/>
    </source>
</evidence>
<dbReference type="Pfam" id="PF01951">
    <property type="entry name" value="Archease"/>
    <property type="match status" value="1"/>
</dbReference>
<dbReference type="InterPro" id="IPR023572">
    <property type="entry name" value="Archease_dom"/>
</dbReference>
<dbReference type="Gene3D" id="3.55.10.10">
    <property type="entry name" value="Archease domain"/>
    <property type="match status" value="1"/>
</dbReference>
<dbReference type="Proteomes" id="UP001596174">
    <property type="component" value="Unassembled WGS sequence"/>
</dbReference>
<evidence type="ECO:0000256" key="3">
    <source>
        <dbReference type="ARBA" id="ARBA00022723"/>
    </source>
</evidence>
<keyword evidence="2" id="KW-0819">tRNA processing</keyword>
<protein>
    <submittedName>
        <fullName evidence="6">Archease</fullName>
    </submittedName>
</protein>
<accession>A0ABW1G7E7</accession>
<evidence type="ECO:0000313" key="7">
    <source>
        <dbReference type="Proteomes" id="UP001596174"/>
    </source>
</evidence>
<proteinExistence type="inferred from homology"/>